<dbReference type="AlphaFoldDB" id="A0A0A9GQY1"/>
<name>A0A0A9GQY1_ARUDO</name>
<reference evidence="1" key="1">
    <citation type="submission" date="2014-09" db="EMBL/GenBank/DDBJ databases">
        <authorList>
            <person name="Magalhaes I.L.F."/>
            <person name="Oliveira U."/>
            <person name="Santos F.R."/>
            <person name="Vidigal T.H.D.A."/>
            <person name="Brescovit A.D."/>
            <person name="Santos A.J."/>
        </authorList>
    </citation>
    <scope>NUCLEOTIDE SEQUENCE</scope>
    <source>
        <tissue evidence="1">Shoot tissue taken approximately 20 cm above the soil surface</tissue>
    </source>
</reference>
<evidence type="ECO:0000313" key="1">
    <source>
        <dbReference type="EMBL" id="JAE23068.1"/>
    </source>
</evidence>
<organism evidence="1">
    <name type="scientific">Arundo donax</name>
    <name type="common">Giant reed</name>
    <name type="synonym">Donax arundinaceus</name>
    <dbReference type="NCBI Taxonomy" id="35708"/>
    <lineage>
        <taxon>Eukaryota</taxon>
        <taxon>Viridiplantae</taxon>
        <taxon>Streptophyta</taxon>
        <taxon>Embryophyta</taxon>
        <taxon>Tracheophyta</taxon>
        <taxon>Spermatophyta</taxon>
        <taxon>Magnoliopsida</taxon>
        <taxon>Liliopsida</taxon>
        <taxon>Poales</taxon>
        <taxon>Poaceae</taxon>
        <taxon>PACMAD clade</taxon>
        <taxon>Arundinoideae</taxon>
        <taxon>Arundineae</taxon>
        <taxon>Arundo</taxon>
    </lineage>
</organism>
<proteinExistence type="predicted"/>
<dbReference type="EMBL" id="GBRH01174828">
    <property type="protein sequence ID" value="JAE23068.1"/>
    <property type="molecule type" value="Transcribed_RNA"/>
</dbReference>
<accession>A0A0A9GQY1</accession>
<protein>
    <submittedName>
        <fullName evidence="1">Uncharacterized protein</fullName>
    </submittedName>
</protein>
<reference evidence="1" key="2">
    <citation type="journal article" date="2015" name="Data Brief">
        <title>Shoot transcriptome of the giant reed, Arundo donax.</title>
        <authorList>
            <person name="Barrero R.A."/>
            <person name="Guerrero F.D."/>
            <person name="Moolhuijzen P."/>
            <person name="Goolsby J.A."/>
            <person name="Tidwell J."/>
            <person name="Bellgard S.E."/>
            <person name="Bellgard M.I."/>
        </authorList>
    </citation>
    <scope>NUCLEOTIDE SEQUENCE</scope>
    <source>
        <tissue evidence="1">Shoot tissue taken approximately 20 cm above the soil surface</tissue>
    </source>
</reference>
<sequence length="75" mass="8571">MLRKEESKGIVTGRRMRRVVMIQNSSRSGWRNSEVVLVARIGLDRQQPGNSDVARAIWVDNNKGHQLALGDWKNQ</sequence>